<dbReference type="Proteomes" id="UP000302139">
    <property type="component" value="Unassembled WGS sequence"/>
</dbReference>
<evidence type="ECO:0000256" key="1">
    <source>
        <dbReference type="SAM" id="MobiDB-lite"/>
    </source>
</evidence>
<keyword evidence="2" id="KW-1133">Transmembrane helix</keyword>
<evidence type="ECO:0000256" key="2">
    <source>
        <dbReference type="SAM" id="Phobius"/>
    </source>
</evidence>
<feature type="transmembrane region" description="Helical" evidence="2">
    <location>
        <begin position="17"/>
        <end position="38"/>
    </location>
</feature>
<sequence length="382" mass="41004">MVTGILAEVGKHVSGRWLTAVLLPGLLLVTVTAVGFHLGHEQALDVGRLTAWVDETLRSWRDRPADAVVRVGLALLAAGVLGTLARELGGAIERVWLRGGTSSGGGRRRRALRAADRDGVSVVEAYLPQRPTWMSDRVRLVEVRARAQYWFDAAMAWPRLWLLVGDEVRQPVVAARTVFAEAVTLAGWGCLYAVAGVLWWPALIAGACVFLVGWRRARVSLDELATLIEAVVDVHHRALAEALGVPLGPEGSPRRRAEGSTTYSARVDADPLLQGGSDGSRDQATPASFRPRWGEATFRIGSPSTARRGCQADADAPTITGRTKRSAAHTAGSPTRFTWHAGRSPLTTQRRAPVTRPVGQAHVSCPHAGPVTIRAGSPPTLR</sequence>
<keyword evidence="2" id="KW-0472">Membrane</keyword>
<dbReference type="AlphaFoldDB" id="A0A4D4M9K8"/>
<reference evidence="3 4" key="1">
    <citation type="submission" date="2019-04" db="EMBL/GenBank/DDBJ databases">
        <title>Draft genome sequences of Streptomyces avermitilis NBRC 14893.</title>
        <authorList>
            <person name="Komaki H."/>
            <person name="Tamura T."/>
            <person name="Hosoyama A."/>
        </authorList>
    </citation>
    <scope>NUCLEOTIDE SEQUENCE [LARGE SCALE GENOMIC DNA]</scope>
    <source>
        <strain evidence="3 4">NBRC 14893</strain>
    </source>
</reference>
<evidence type="ECO:0008006" key="5">
    <source>
        <dbReference type="Google" id="ProtNLM"/>
    </source>
</evidence>
<name>A0A4D4M9K8_STRAX</name>
<evidence type="ECO:0000313" key="3">
    <source>
        <dbReference type="EMBL" id="GDY68596.1"/>
    </source>
</evidence>
<feature type="region of interest" description="Disordered" evidence="1">
    <location>
        <begin position="320"/>
        <end position="341"/>
    </location>
</feature>
<comment type="caution">
    <text evidence="3">The sequence shown here is derived from an EMBL/GenBank/DDBJ whole genome shotgun (WGS) entry which is preliminary data.</text>
</comment>
<protein>
    <recommendedName>
        <fullName evidence="5">Vegetative cell wall protein gp1</fullName>
    </recommendedName>
</protein>
<feature type="region of interest" description="Disordered" evidence="1">
    <location>
        <begin position="360"/>
        <end position="382"/>
    </location>
</feature>
<evidence type="ECO:0000313" key="4">
    <source>
        <dbReference type="Proteomes" id="UP000302139"/>
    </source>
</evidence>
<proteinExistence type="predicted"/>
<dbReference type="EMBL" id="BJHX01000001">
    <property type="protein sequence ID" value="GDY68596.1"/>
    <property type="molecule type" value="Genomic_DNA"/>
</dbReference>
<feature type="transmembrane region" description="Helical" evidence="2">
    <location>
        <begin position="191"/>
        <end position="214"/>
    </location>
</feature>
<feature type="region of interest" description="Disordered" evidence="1">
    <location>
        <begin position="249"/>
        <end position="288"/>
    </location>
</feature>
<organism evidence="3 4">
    <name type="scientific">Streptomyces avermitilis</name>
    <dbReference type="NCBI Taxonomy" id="33903"/>
    <lineage>
        <taxon>Bacteria</taxon>
        <taxon>Bacillati</taxon>
        <taxon>Actinomycetota</taxon>
        <taxon>Actinomycetes</taxon>
        <taxon>Kitasatosporales</taxon>
        <taxon>Streptomycetaceae</taxon>
        <taxon>Streptomyces</taxon>
    </lineage>
</organism>
<feature type="transmembrane region" description="Helical" evidence="2">
    <location>
        <begin position="67"/>
        <end position="85"/>
    </location>
</feature>
<gene>
    <name evidence="3" type="ORF">SAV14893_079890</name>
</gene>
<keyword evidence="2" id="KW-0812">Transmembrane</keyword>
<accession>A0A4D4M9K8</accession>